<dbReference type="GO" id="GO:0051301">
    <property type="term" value="P:cell division"/>
    <property type="evidence" value="ECO:0007669"/>
    <property type="project" value="UniProtKB-KW"/>
</dbReference>
<proteinExistence type="inferred from homology"/>
<dbReference type="GO" id="GO:0005829">
    <property type="term" value="C:cytosol"/>
    <property type="evidence" value="ECO:0007669"/>
    <property type="project" value="TreeGrafter"/>
</dbReference>
<dbReference type="Pfam" id="PF09759">
    <property type="entry name" value="Atx10homo_assoc"/>
    <property type="match status" value="1"/>
</dbReference>
<dbReference type="OrthoDB" id="379794at2759"/>
<keyword evidence="3" id="KW-0131">Cell cycle</keyword>
<comment type="similarity">
    <text evidence="1">Belongs to the ataxin-10 family.</text>
</comment>
<evidence type="ECO:0000313" key="8">
    <source>
        <dbReference type="EMBL" id="ODV72086.1"/>
    </source>
</evidence>
<keyword evidence="2" id="KW-0132">Cell division</keyword>
<dbReference type="SUPFAM" id="SSF48371">
    <property type="entry name" value="ARM repeat"/>
    <property type="match status" value="1"/>
</dbReference>
<accession>A0A1E4RXW3</accession>
<protein>
    <recommendedName>
        <fullName evidence="5">Ataxin-10 homolog</fullName>
    </recommendedName>
    <alternativeName>
        <fullName evidence="6">Copper transport protein 86</fullName>
    </alternativeName>
</protein>
<dbReference type="PANTHER" id="PTHR13255:SF0">
    <property type="entry name" value="ATAXIN-10"/>
    <property type="match status" value="1"/>
</dbReference>
<comment type="function">
    <text evidence="4">May play a role in the regulation of cytokinesis.</text>
</comment>
<dbReference type="InterPro" id="IPR019156">
    <property type="entry name" value="Ataxin-10_domain"/>
</dbReference>
<name>A0A1E4RXW3_CYBJN</name>
<dbReference type="OMA" id="IKERSIM"/>
<evidence type="ECO:0000256" key="3">
    <source>
        <dbReference type="ARBA" id="ARBA00023306"/>
    </source>
</evidence>
<evidence type="ECO:0000259" key="7">
    <source>
        <dbReference type="Pfam" id="PF09759"/>
    </source>
</evidence>
<dbReference type="EMBL" id="KV453936">
    <property type="protein sequence ID" value="ODV72086.1"/>
    <property type="molecule type" value="Genomic_DNA"/>
</dbReference>
<dbReference type="Proteomes" id="UP000094389">
    <property type="component" value="Unassembled WGS sequence"/>
</dbReference>
<dbReference type="InterPro" id="IPR016024">
    <property type="entry name" value="ARM-type_fold"/>
</dbReference>
<sequence length="483" mass="55793">MSVLEAEKVLNRVLLITKSPESSEATLRDVLGDLGRIIQSSLHVESLRRELSQSELIWRLVRANLEQTLAEDELVSLRVRLLRGVVILGRNLLSMDREVAERLEIRQVVFFFLDQLEGLKTLDADVFENSVVSAFQLLSNLTVNKKTHDRSLLYELVELFNRKAQWSENVTFTVLSYVNNVINDSDLLFEALSKGKGYIIMIDLLNQYEALDTTRDLDRNGLLLVKIFSKLIVHESFFKFTMSYNKDEDSVRFLKVAEALITSKKSWEVFELTVILSWLWELYQKMLVKVQDFFNKAEGDAKIIYEELVMSLDCLSSLVHFEHTRKFLLSYQGVEMLISLLGILHKNIKPKKLKDSDRTKGADQTIEYSSFPHTKSMIIETLSALTYQNFEVQEQMRELHGLELVLSNCIIDDNEPFIKERSIVCLRFLLLNNDKNQEFVSKLEAQEAVPDETLDEAGFEVEIVDGKVRLKQKPKIEELHSES</sequence>
<dbReference type="RefSeq" id="XP_020069125.1">
    <property type="nucleotide sequence ID" value="XM_020217193.1"/>
</dbReference>
<gene>
    <name evidence="8" type="ORF">CYBJADRAFT_185965</name>
</gene>
<evidence type="ECO:0000256" key="1">
    <source>
        <dbReference type="ARBA" id="ARBA00008384"/>
    </source>
</evidence>
<dbReference type="InterPro" id="IPR051374">
    <property type="entry name" value="Ataxin-10/CTR86_families"/>
</dbReference>
<evidence type="ECO:0000256" key="6">
    <source>
        <dbReference type="ARBA" id="ARBA00044805"/>
    </source>
</evidence>
<dbReference type="AlphaFoldDB" id="A0A1E4RXW3"/>
<dbReference type="GeneID" id="30991589"/>
<reference evidence="8 9" key="1">
    <citation type="journal article" date="2016" name="Proc. Natl. Acad. Sci. U.S.A.">
        <title>Comparative genomics of biotechnologically important yeasts.</title>
        <authorList>
            <person name="Riley R."/>
            <person name="Haridas S."/>
            <person name="Wolfe K.H."/>
            <person name="Lopes M.R."/>
            <person name="Hittinger C.T."/>
            <person name="Goeker M."/>
            <person name="Salamov A.A."/>
            <person name="Wisecaver J.H."/>
            <person name="Long T.M."/>
            <person name="Calvey C.H."/>
            <person name="Aerts A.L."/>
            <person name="Barry K.W."/>
            <person name="Choi C."/>
            <person name="Clum A."/>
            <person name="Coughlan A.Y."/>
            <person name="Deshpande S."/>
            <person name="Douglass A.P."/>
            <person name="Hanson S.J."/>
            <person name="Klenk H.-P."/>
            <person name="LaButti K.M."/>
            <person name="Lapidus A."/>
            <person name="Lindquist E.A."/>
            <person name="Lipzen A.M."/>
            <person name="Meier-Kolthoff J.P."/>
            <person name="Ohm R.A."/>
            <person name="Otillar R.P."/>
            <person name="Pangilinan J.L."/>
            <person name="Peng Y."/>
            <person name="Rokas A."/>
            <person name="Rosa C.A."/>
            <person name="Scheuner C."/>
            <person name="Sibirny A.A."/>
            <person name="Slot J.C."/>
            <person name="Stielow J.B."/>
            <person name="Sun H."/>
            <person name="Kurtzman C.P."/>
            <person name="Blackwell M."/>
            <person name="Grigoriev I.V."/>
            <person name="Jeffries T.W."/>
        </authorList>
    </citation>
    <scope>NUCLEOTIDE SEQUENCE [LARGE SCALE GENOMIC DNA]</scope>
    <source>
        <strain evidence="9">ATCC 18201 / CBS 1600 / BCRC 20928 / JCM 3617 / NBRC 0987 / NRRL Y-1542</strain>
    </source>
</reference>
<feature type="domain" description="Ataxin-10" evidence="7">
    <location>
        <begin position="375"/>
        <end position="471"/>
    </location>
</feature>
<evidence type="ECO:0000256" key="5">
    <source>
        <dbReference type="ARBA" id="ARBA00044801"/>
    </source>
</evidence>
<dbReference type="InterPro" id="IPR011989">
    <property type="entry name" value="ARM-like"/>
</dbReference>
<evidence type="ECO:0000313" key="9">
    <source>
        <dbReference type="Proteomes" id="UP000094389"/>
    </source>
</evidence>
<dbReference type="PANTHER" id="PTHR13255">
    <property type="entry name" value="ATAXIN-10"/>
    <property type="match status" value="1"/>
</dbReference>
<dbReference type="Gene3D" id="1.25.10.10">
    <property type="entry name" value="Leucine-rich Repeat Variant"/>
    <property type="match status" value="1"/>
</dbReference>
<keyword evidence="9" id="KW-1185">Reference proteome</keyword>
<evidence type="ECO:0000256" key="2">
    <source>
        <dbReference type="ARBA" id="ARBA00022618"/>
    </source>
</evidence>
<evidence type="ECO:0000256" key="4">
    <source>
        <dbReference type="ARBA" id="ARBA00044746"/>
    </source>
</evidence>
<organism evidence="8 9">
    <name type="scientific">Cyberlindnera jadinii (strain ATCC 18201 / CBS 1600 / BCRC 20928 / JCM 3617 / NBRC 0987 / NRRL Y-1542)</name>
    <name type="common">Torula yeast</name>
    <name type="synonym">Candida utilis</name>
    <dbReference type="NCBI Taxonomy" id="983966"/>
    <lineage>
        <taxon>Eukaryota</taxon>
        <taxon>Fungi</taxon>
        <taxon>Dikarya</taxon>
        <taxon>Ascomycota</taxon>
        <taxon>Saccharomycotina</taxon>
        <taxon>Saccharomycetes</taxon>
        <taxon>Phaffomycetales</taxon>
        <taxon>Phaffomycetaceae</taxon>
        <taxon>Cyberlindnera</taxon>
    </lineage>
</organism>